<proteinExistence type="predicted"/>
<keyword evidence="2" id="KW-0472">Membrane</keyword>
<dbReference type="SUPFAM" id="SSF47781">
    <property type="entry name" value="RuvA domain 2-like"/>
    <property type="match status" value="1"/>
</dbReference>
<dbReference type="RefSeq" id="WP_124842430.1">
    <property type="nucleotide sequence ID" value="NZ_JAUNKP010000001.1"/>
</dbReference>
<feature type="domain" description="Helix-hairpin-helix DNA-binding motif class 1" evidence="3">
    <location>
        <begin position="194"/>
        <end position="213"/>
    </location>
</feature>
<dbReference type="Pfam" id="PF12836">
    <property type="entry name" value="HHH_3"/>
    <property type="match status" value="1"/>
</dbReference>
<dbReference type="GO" id="GO:0015627">
    <property type="term" value="C:type II protein secretion system complex"/>
    <property type="evidence" value="ECO:0007669"/>
    <property type="project" value="TreeGrafter"/>
</dbReference>
<dbReference type="PANTHER" id="PTHR21180">
    <property type="entry name" value="ENDONUCLEASE/EXONUCLEASE/PHOSPHATASE FAMILY DOMAIN-CONTAINING PROTEIN 1"/>
    <property type="match status" value="1"/>
</dbReference>
<evidence type="ECO:0000256" key="2">
    <source>
        <dbReference type="SAM" id="Phobius"/>
    </source>
</evidence>
<dbReference type="Pfam" id="PF10531">
    <property type="entry name" value="SLBB"/>
    <property type="match status" value="1"/>
</dbReference>
<dbReference type="EMBL" id="RQZG01000001">
    <property type="protein sequence ID" value="RRD07324.1"/>
    <property type="molecule type" value="Genomic_DNA"/>
</dbReference>
<dbReference type="AlphaFoldDB" id="A0A3P1TD61"/>
<protein>
    <submittedName>
        <fullName evidence="4">ComEA family DNA-binding protein</fullName>
    </submittedName>
</protein>
<name>A0A3P1TD61_9ACTN</name>
<keyword evidence="2" id="KW-1133">Transmembrane helix</keyword>
<sequence length="246" mass="25538">MSLNRSTLPTQRLAFLTAERELSVGARHGDDESPGPTASSTGGLHRLLELGRHHLPVVLALVLGVVLIAFHALGSTSTTEIPALPAAQRTPSPSPSEVSPGPEQRKEVRVHVLGAVATPGVVRVPDGGIVEDAIRAAGGMLPEAVPGELNLAAPLVDGQQIIIGTAEEPRSEVVTATSSAGGAGLLDLNTATNEQLEELPGVGPVLAADIIEWRQENGPFTEVSQLQEVTGIGPRTYERLSPLVTV</sequence>
<evidence type="ECO:0000259" key="3">
    <source>
        <dbReference type="SMART" id="SM00278"/>
    </source>
</evidence>
<comment type="caution">
    <text evidence="4">The sequence shown here is derived from an EMBL/GenBank/DDBJ whole genome shotgun (WGS) entry which is preliminary data.</text>
</comment>
<dbReference type="InterPro" id="IPR003583">
    <property type="entry name" value="Hlx-hairpin-Hlx_DNA-bd_motif"/>
</dbReference>
<dbReference type="SMART" id="SM00278">
    <property type="entry name" value="HhH1"/>
    <property type="match status" value="2"/>
</dbReference>
<keyword evidence="4" id="KW-0238">DNA-binding</keyword>
<dbReference type="GO" id="GO:0003677">
    <property type="term" value="F:DNA binding"/>
    <property type="evidence" value="ECO:0007669"/>
    <property type="project" value="UniProtKB-KW"/>
</dbReference>
<dbReference type="InterPro" id="IPR051675">
    <property type="entry name" value="Endo/Exo/Phosphatase_dom_1"/>
</dbReference>
<organism evidence="4 5">
    <name type="scientific">Arachnia propionica</name>
    <dbReference type="NCBI Taxonomy" id="1750"/>
    <lineage>
        <taxon>Bacteria</taxon>
        <taxon>Bacillati</taxon>
        <taxon>Actinomycetota</taxon>
        <taxon>Actinomycetes</taxon>
        <taxon>Propionibacteriales</taxon>
        <taxon>Propionibacteriaceae</taxon>
        <taxon>Arachnia</taxon>
    </lineage>
</organism>
<reference evidence="4 5" key="1">
    <citation type="submission" date="2018-11" db="EMBL/GenBank/DDBJ databases">
        <title>Genomes From Bacteria Associated with the Canine Oral Cavity: a Test Case for Automated Genome-Based Taxonomic Assignment.</title>
        <authorList>
            <person name="Coil D.A."/>
            <person name="Jospin G."/>
            <person name="Darling A.E."/>
            <person name="Wallis C."/>
            <person name="Davis I.J."/>
            <person name="Harris S."/>
            <person name="Eisen J.A."/>
            <person name="Holcombe L.J."/>
            <person name="O'Flynn C."/>
        </authorList>
    </citation>
    <scope>NUCLEOTIDE SEQUENCE [LARGE SCALE GENOMIC DNA]</scope>
    <source>
        <strain evidence="4 5">OH887_COT-365</strain>
    </source>
</reference>
<accession>A0A3P1TD61</accession>
<dbReference type="GO" id="GO:0015628">
    <property type="term" value="P:protein secretion by the type II secretion system"/>
    <property type="evidence" value="ECO:0007669"/>
    <property type="project" value="TreeGrafter"/>
</dbReference>
<keyword evidence="2" id="KW-0812">Transmembrane</keyword>
<gene>
    <name evidence="4" type="ORF">EII34_02230</name>
</gene>
<dbReference type="Gene3D" id="1.10.150.320">
    <property type="entry name" value="Photosystem II 12 kDa extrinsic protein"/>
    <property type="match status" value="1"/>
</dbReference>
<feature type="domain" description="Helix-hairpin-helix DNA-binding motif class 1" evidence="3">
    <location>
        <begin position="224"/>
        <end position="243"/>
    </location>
</feature>
<evidence type="ECO:0000313" key="4">
    <source>
        <dbReference type="EMBL" id="RRD07324.1"/>
    </source>
</evidence>
<dbReference type="GO" id="GO:0006281">
    <property type="term" value="P:DNA repair"/>
    <property type="evidence" value="ECO:0007669"/>
    <property type="project" value="InterPro"/>
</dbReference>
<dbReference type="Proteomes" id="UP000280819">
    <property type="component" value="Unassembled WGS sequence"/>
</dbReference>
<dbReference type="PANTHER" id="PTHR21180:SF32">
    <property type="entry name" value="ENDONUCLEASE_EXONUCLEASE_PHOSPHATASE FAMILY DOMAIN-CONTAINING PROTEIN 1"/>
    <property type="match status" value="1"/>
</dbReference>
<feature type="transmembrane region" description="Helical" evidence="2">
    <location>
        <begin position="55"/>
        <end position="74"/>
    </location>
</feature>
<evidence type="ECO:0000313" key="5">
    <source>
        <dbReference type="Proteomes" id="UP000280819"/>
    </source>
</evidence>
<dbReference type="InterPro" id="IPR019554">
    <property type="entry name" value="Soluble_ligand-bd"/>
</dbReference>
<dbReference type="OrthoDB" id="9758724at2"/>
<evidence type="ECO:0000256" key="1">
    <source>
        <dbReference type="SAM" id="MobiDB-lite"/>
    </source>
</evidence>
<dbReference type="InterPro" id="IPR010994">
    <property type="entry name" value="RuvA_2-like"/>
</dbReference>
<feature type="region of interest" description="Disordered" evidence="1">
    <location>
        <begin position="82"/>
        <end position="106"/>
    </location>
</feature>